<evidence type="ECO:0000259" key="4">
    <source>
        <dbReference type="Pfam" id="PF00291"/>
    </source>
</evidence>
<dbReference type="GO" id="GO:0003941">
    <property type="term" value="F:L-serine ammonia-lyase activity"/>
    <property type="evidence" value="ECO:0007669"/>
    <property type="project" value="TreeGrafter"/>
</dbReference>
<dbReference type="Proteomes" id="UP000291933">
    <property type="component" value="Unassembled WGS sequence"/>
</dbReference>
<evidence type="ECO:0000256" key="3">
    <source>
        <dbReference type="ARBA" id="ARBA00023239"/>
    </source>
</evidence>
<evidence type="ECO:0000256" key="1">
    <source>
        <dbReference type="ARBA" id="ARBA00001933"/>
    </source>
</evidence>
<dbReference type="SUPFAM" id="SSF53686">
    <property type="entry name" value="Tryptophan synthase beta subunit-like PLP-dependent enzymes"/>
    <property type="match status" value="1"/>
</dbReference>
<feature type="domain" description="Tryptophan synthase beta chain-like PALP" evidence="4">
    <location>
        <begin position="97"/>
        <end position="409"/>
    </location>
</feature>
<dbReference type="InterPro" id="IPR001926">
    <property type="entry name" value="TrpB-like_PALP"/>
</dbReference>
<comment type="cofactor">
    <cofactor evidence="1">
        <name>pyridoxal 5'-phosphate</name>
        <dbReference type="ChEBI" id="CHEBI:597326"/>
    </cofactor>
</comment>
<protein>
    <submittedName>
        <fullName evidence="5">Pyridoxal-phosphate dependent enzyme</fullName>
    </submittedName>
</protein>
<dbReference type="PANTHER" id="PTHR48078:SF6">
    <property type="entry name" value="L-THREONINE DEHYDRATASE CATABOLIC TDCB"/>
    <property type="match status" value="1"/>
</dbReference>
<dbReference type="GO" id="GO:0006565">
    <property type="term" value="P:L-serine catabolic process"/>
    <property type="evidence" value="ECO:0007669"/>
    <property type="project" value="TreeGrafter"/>
</dbReference>
<proteinExistence type="predicted"/>
<dbReference type="PANTHER" id="PTHR48078">
    <property type="entry name" value="THREONINE DEHYDRATASE, MITOCHONDRIAL-RELATED"/>
    <property type="match status" value="1"/>
</dbReference>
<comment type="caution">
    <text evidence="5">The sequence shown here is derived from an EMBL/GenBank/DDBJ whole genome shotgun (WGS) entry which is preliminary data.</text>
</comment>
<organism evidence="5 6">
    <name type="scientific">Propioniciclava tarda</name>
    <dbReference type="NCBI Taxonomy" id="433330"/>
    <lineage>
        <taxon>Bacteria</taxon>
        <taxon>Bacillati</taxon>
        <taxon>Actinomycetota</taxon>
        <taxon>Actinomycetes</taxon>
        <taxon>Propionibacteriales</taxon>
        <taxon>Propionibacteriaceae</taxon>
        <taxon>Propioniciclava</taxon>
    </lineage>
</organism>
<dbReference type="EMBL" id="SDMR01000013">
    <property type="protein sequence ID" value="TBT94413.1"/>
    <property type="molecule type" value="Genomic_DNA"/>
</dbReference>
<keyword evidence="6" id="KW-1185">Reference proteome</keyword>
<sequence>MSDGMTRGRVTGYRCATCGAEVPIETLYPFKCPDAPAGDSHHVLHPVTGGPAPELIDDPNPFVRFGPSLAWWAFAQANGMSDADCIALTREVADGFVITPTAQNELLSEQLDAEVWVKTEVDQLGGSHKARHLVTILLHLRAAEELGLTARDERRPLAIASCGNAAIAASTLAQTAGWPIQVYVPMIDGGPVIETLTALGAEINRCGRVEDEAGDPAVLRFREAVAAGAIPFSVQGPENGLCLDGGRTIGWELREALPAPARVLIQVGGGAFAACMGWGLGPIYQLDTVQTEGGAPLNRAWRLAEGVPASDLGRRWSDFMTPWQSPSSLADGILDDETYDWQADFDVMRASAGTTIVVSEDAVERAWALAKQTGVNVSPTGSAGLAGLLPTASGPSVKPGERVAIVFSGVFRG</sequence>
<dbReference type="AlphaFoldDB" id="A0A4Q9KJ29"/>
<accession>A0A4Q9KJ29</accession>
<keyword evidence="3" id="KW-0456">Lyase</keyword>
<evidence type="ECO:0000313" key="6">
    <source>
        <dbReference type="Proteomes" id="UP000291933"/>
    </source>
</evidence>
<keyword evidence="2" id="KW-0663">Pyridoxal phosphate</keyword>
<dbReference type="OrthoDB" id="9778118at2"/>
<dbReference type="InterPro" id="IPR036052">
    <property type="entry name" value="TrpB-like_PALP_sf"/>
</dbReference>
<reference evidence="5 6" key="1">
    <citation type="submission" date="2019-01" db="EMBL/GenBank/DDBJ databases">
        <title>Lactibacter flavus gen. nov., sp. nov., a novel bacterium of the family Propionibacteriaceae isolated from raw milk and dairy products.</title>
        <authorList>
            <person name="Huptas C."/>
            <person name="Wenning M."/>
            <person name="Breitenwieser F."/>
            <person name="Doll E."/>
            <person name="Von Neubeck M."/>
            <person name="Busse H.-J."/>
            <person name="Scherer S."/>
        </authorList>
    </citation>
    <scope>NUCLEOTIDE SEQUENCE [LARGE SCALE GENOMIC DNA]</scope>
    <source>
        <strain evidence="5 6">DSM 22130</strain>
    </source>
</reference>
<dbReference type="GO" id="GO:0004794">
    <property type="term" value="F:threonine deaminase activity"/>
    <property type="evidence" value="ECO:0007669"/>
    <property type="project" value="TreeGrafter"/>
</dbReference>
<dbReference type="InterPro" id="IPR050147">
    <property type="entry name" value="Ser/Thr_Dehydratase"/>
</dbReference>
<gene>
    <name evidence="5" type="ORF">ET996_10365</name>
</gene>
<evidence type="ECO:0000256" key="2">
    <source>
        <dbReference type="ARBA" id="ARBA00022898"/>
    </source>
</evidence>
<dbReference type="Gene3D" id="3.40.50.1100">
    <property type="match status" value="2"/>
</dbReference>
<dbReference type="GO" id="GO:0009097">
    <property type="term" value="P:isoleucine biosynthetic process"/>
    <property type="evidence" value="ECO:0007669"/>
    <property type="project" value="TreeGrafter"/>
</dbReference>
<dbReference type="RefSeq" id="WP_131172493.1">
    <property type="nucleotide sequence ID" value="NZ_FXTL01000013.1"/>
</dbReference>
<dbReference type="Pfam" id="PF00291">
    <property type="entry name" value="PALP"/>
    <property type="match status" value="1"/>
</dbReference>
<dbReference type="GO" id="GO:0006567">
    <property type="term" value="P:L-threonine catabolic process"/>
    <property type="evidence" value="ECO:0007669"/>
    <property type="project" value="TreeGrafter"/>
</dbReference>
<name>A0A4Q9KJ29_PROTD</name>
<evidence type="ECO:0000313" key="5">
    <source>
        <dbReference type="EMBL" id="TBT94413.1"/>
    </source>
</evidence>